<keyword evidence="11" id="KW-1185">Reference proteome</keyword>
<evidence type="ECO:0000256" key="4">
    <source>
        <dbReference type="ARBA" id="ARBA00022989"/>
    </source>
</evidence>
<feature type="transmembrane region" description="Helical" evidence="7">
    <location>
        <begin position="43"/>
        <end position="66"/>
    </location>
</feature>
<evidence type="ECO:0000259" key="9">
    <source>
        <dbReference type="Pfam" id="PF09922"/>
    </source>
</evidence>
<feature type="transmembrane region" description="Helical" evidence="7">
    <location>
        <begin position="381"/>
        <end position="401"/>
    </location>
</feature>
<evidence type="ECO:0000256" key="5">
    <source>
        <dbReference type="ARBA" id="ARBA00023136"/>
    </source>
</evidence>
<dbReference type="PANTHER" id="PTHR33885">
    <property type="entry name" value="PHAGE SHOCK PROTEIN C"/>
    <property type="match status" value="1"/>
</dbReference>
<proteinExistence type="predicted"/>
<dbReference type="Pfam" id="PF09922">
    <property type="entry name" value="LiaF-like_C"/>
    <property type="match status" value="1"/>
</dbReference>
<name>M0QML8_9ACTN</name>
<evidence type="ECO:0008006" key="12">
    <source>
        <dbReference type="Google" id="ProtNLM"/>
    </source>
</evidence>
<keyword evidence="5 7" id="KW-0472">Membrane</keyword>
<feature type="transmembrane region" description="Helical" evidence="7">
    <location>
        <begin position="106"/>
        <end position="122"/>
    </location>
</feature>
<gene>
    <name evidence="10" type="ORF">GS4_28_01230</name>
</gene>
<dbReference type="InterPro" id="IPR007168">
    <property type="entry name" value="Phageshock_PspC_N"/>
</dbReference>
<dbReference type="AlphaFoldDB" id="M0QML8"/>
<evidence type="ECO:0000256" key="3">
    <source>
        <dbReference type="ARBA" id="ARBA00022692"/>
    </source>
</evidence>
<feature type="region of interest" description="Disordered" evidence="6">
    <location>
        <begin position="184"/>
        <end position="291"/>
    </location>
</feature>
<dbReference type="STRING" id="1223545.GS4_28_01230"/>
<feature type="transmembrane region" description="Helical" evidence="7">
    <location>
        <begin position="128"/>
        <end position="145"/>
    </location>
</feature>
<dbReference type="GO" id="GO:0005886">
    <property type="term" value="C:plasma membrane"/>
    <property type="evidence" value="ECO:0007669"/>
    <property type="project" value="UniProtKB-SubCell"/>
</dbReference>
<dbReference type="RefSeq" id="WP_007623357.1">
    <property type="nucleotide sequence ID" value="NZ_BANX01000028.1"/>
</dbReference>
<reference evidence="10 11" key="1">
    <citation type="submission" date="2013-01" db="EMBL/GenBank/DDBJ databases">
        <title>Whole genome shotgun sequence of Gordonia soli NBRC 108243.</title>
        <authorList>
            <person name="Isaki-Nakamura S."/>
            <person name="Hosoyama A."/>
            <person name="Tsuchikane K."/>
            <person name="Ando Y."/>
            <person name="Baba S."/>
            <person name="Ohji S."/>
            <person name="Hamada M."/>
            <person name="Tamura T."/>
            <person name="Yamazoe A."/>
            <person name="Yamazaki S."/>
            <person name="Fujita N."/>
        </authorList>
    </citation>
    <scope>NUCLEOTIDE SEQUENCE [LARGE SCALE GENOMIC DNA]</scope>
    <source>
        <strain evidence="10 11">NBRC 108243</strain>
    </source>
</reference>
<feature type="transmembrane region" description="Helical" evidence="7">
    <location>
        <begin position="351"/>
        <end position="369"/>
    </location>
</feature>
<evidence type="ECO:0000259" key="8">
    <source>
        <dbReference type="Pfam" id="PF04024"/>
    </source>
</evidence>
<feature type="domain" description="Phage shock protein PspC N-terminal" evidence="8">
    <location>
        <begin position="13"/>
        <end position="69"/>
    </location>
</feature>
<accession>M0QML8</accession>
<keyword evidence="2" id="KW-1003">Cell membrane</keyword>
<evidence type="ECO:0000256" key="7">
    <source>
        <dbReference type="SAM" id="Phobius"/>
    </source>
</evidence>
<evidence type="ECO:0000256" key="6">
    <source>
        <dbReference type="SAM" id="MobiDB-lite"/>
    </source>
</evidence>
<dbReference type="eggNOG" id="COG1983">
    <property type="taxonomic scope" value="Bacteria"/>
</dbReference>
<evidence type="ECO:0000256" key="2">
    <source>
        <dbReference type="ARBA" id="ARBA00022475"/>
    </source>
</evidence>
<feature type="domain" description="Cell wall-active antibiotics response LiaF-like C-terminal" evidence="9">
    <location>
        <begin position="425"/>
        <end position="480"/>
    </location>
</feature>
<evidence type="ECO:0000313" key="11">
    <source>
        <dbReference type="Proteomes" id="UP000011666"/>
    </source>
</evidence>
<comment type="subcellular location">
    <subcellularLocation>
        <location evidence="1">Cell membrane</location>
        <topology evidence="1">Single-pass membrane protein</topology>
    </subcellularLocation>
</comment>
<dbReference type="PANTHER" id="PTHR33885:SF3">
    <property type="entry name" value="PHAGE SHOCK PROTEIN C"/>
    <property type="match status" value="1"/>
</dbReference>
<keyword evidence="4 7" id="KW-1133">Transmembrane helix</keyword>
<dbReference type="InterPro" id="IPR024425">
    <property type="entry name" value="LiaF-like_C"/>
</dbReference>
<dbReference type="Proteomes" id="UP000011666">
    <property type="component" value="Unassembled WGS sequence"/>
</dbReference>
<dbReference type="Pfam" id="PF04024">
    <property type="entry name" value="PspC"/>
    <property type="match status" value="1"/>
</dbReference>
<feature type="compositionally biased region" description="Low complexity" evidence="6">
    <location>
        <begin position="198"/>
        <end position="223"/>
    </location>
</feature>
<keyword evidence="3 7" id="KW-0812">Transmembrane</keyword>
<organism evidence="10 11">
    <name type="scientific">Gordonia soli NBRC 108243</name>
    <dbReference type="NCBI Taxonomy" id="1223545"/>
    <lineage>
        <taxon>Bacteria</taxon>
        <taxon>Bacillati</taxon>
        <taxon>Actinomycetota</taxon>
        <taxon>Actinomycetes</taxon>
        <taxon>Mycobacteriales</taxon>
        <taxon>Gordoniaceae</taxon>
        <taxon>Gordonia</taxon>
    </lineage>
</organism>
<feature type="transmembrane region" description="Helical" evidence="7">
    <location>
        <begin position="321"/>
        <end position="339"/>
    </location>
</feature>
<evidence type="ECO:0000256" key="1">
    <source>
        <dbReference type="ARBA" id="ARBA00004162"/>
    </source>
</evidence>
<evidence type="ECO:0000313" key="10">
    <source>
        <dbReference type="EMBL" id="GAC69875.1"/>
    </source>
</evidence>
<dbReference type="InterPro" id="IPR052027">
    <property type="entry name" value="PspC"/>
</dbReference>
<dbReference type="EMBL" id="BANX01000028">
    <property type="protein sequence ID" value="GAC69875.1"/>
    <property type="molecule type" value="Genomic_DNA"/>
</dbReference>
<feature type="compositionally biased region" description="Low complexity" evidence="6">
    <location>
        <begin position="257"/>
        <end position="267"/>
    </location>
</feature>
<protein>
    <recommendedName>
        <fullName evidence="12">Phage shock protein PspC N-terminal domain-containing protein</fullName>
    </recommendedName>
</protein>
<feature type="region of interest" description="Disordered" evidence="6">
    <location>
        <begin position="75"/>
        <end position="96"/>
    </location>
</feature>
<sequence>MDTKQLEGLWATRPVRPTSNRTIAGVCAGIAARYRTDPTVVKIAFVVAALFGGSGLLLYIAAWIALPSERKALAAMTPGGSPSGTHGHHGPWHGAPRGGWHGNPQFILLIVLAIVVLTSFGPNRTWGGGGLLGAALMLLGWWLLYQRTPEPPAGTSVDTVHAPTIPTPGTGAWSPTGWGAMPGEATEPFQRWMPRGHTGFTGTPTTPATDTATPPTVPSDPTTAGSEIASTLADPAGGRASDSADAETPASEANPRTAGTPIQTAPTQPAPTQPAEPHTLPTERLTPPAWDPLGAARFAWDLPEPAGETVPERPSGRRSPLSLIVIGLAVLAAAAGVAANQAGAEWFSVPRILSIALAVVGAGLVIAAFRRRRTGAHSTGLVPIAILLGAAVVVTTSVTGFDGLPEGGTGERIVKPFTENDIRAEYSLTVGRIELDLRDIDLTKDRTVQLQNGIGEVKVLVPENMNVRAQCAVSVGDYTCPEGLDGGRDGTDGPVLTVDAKSSIGNVEIVR</sequence>
<comment type="caution">
    <text evidence="10">The sequence shown here is derived from an EMBL/GenBank/DDBJ whole genome shotgun (WGS) entry which is preliminary data.</text>
</comment>